<reference evidence="3" key="1">
    <citation type="submission" date="2019-11" db="EMBL/GenBank/DDBJ databases">
        <authorList>
            <person name="Li J."/>
        </authorList>
    </citation>
    <scope>NUCLEOTIDE SEQUENCE</scope>
    <source>
        <strain evidence="3">B6B</strain>
    </source>
</reference>
<comment type="caution">
    <text evidence="3">The sequence shown here is derived from an EMBL/GenBank/DDBJ whole genome shotgun (WGS) entry which is preliminary data.</text>
</comment>
<dbReference type="InterPro" id="IPR029052">
    <property type="entry name" value="Metallo-depent_PP-like"/>
</dbReference>
<dbReference type="Proteomes" id="UP000799092">
    <property type="component" value="Unassembled WGS sequence"/>
</dbReference>
<protein>
    <submittedName>
        <fullName evidence="3">DNA repair exonuclease</fullName>
    </submittedName>
</protein>
<dbReference type="InterPro" id="IPR014576">
    <property type="entry name" value="Pesterase_YhaO"/>
</dbReference>
<keyword evidence="4" id="KW-1185">Reference proteome</keyword>
<dbReference type="InterPro" id="IPR004843">
    <property type="entry name" value="Calcineurin-like_PHP"/>
</dbReference>
<name>A0A6A8DEJ5_9BACI</name>
<gene>
    <name evidence="3" type="ORF">GH741_15865</name>
</gene>
<evidence type="ECO:0000259" key="2">
    <source>
        <dbReference type="Pfam" id="PF00149"/>
    </source>
</evidence>
<keyword evidence="3" id="KW-0540">Nuclease</keyword>
<dbReference type="AlphaFoldDB" id="A0A6A8DEJ5"/>
<evidence type="ECO:0000313" key="3">
    <source>
        <dbReference type="EMBL" id="MRH44118.1"/>
    </source>
</evidence>
<organism evidence="3 4">
    <name type="scientific">Aquibacillus halophilus</name>
    <dbReference type="NCBI Taxonomy" id="930132"/>
    <lineage>
        <taxon>Bacteria</taxon>
        <taxon>Bacillati</taxon>
        <taxon>Bacillota</taxon>
        <taxon>Bacilli</taxon>
        <taxon>Bacillales</taxon>
        <taxon>Bacillaceae</taxon>
        <taxon>Aquibacillus</taxon>
    </lineage>
</organism>
<dbReference type="EMBL" id="WJNG01000014">
    <property type="protein sequence ID" value="MRH44118.1"/>
    <property type="molecule type" value="Genomic_DNA"/>
</dbReference>
<keyword evidence="3" id="KW-0269">Exonuclease</keyword>
<dbReference type="PIRSF" id="PIRSF033091">
    <property type="entry name" value="Pesterase_YhaO"/>
    <property type="match status" value="1"/>
</dbReference>
<dbReference type="InterPro" id="IPR041796">
    <property type="entry name" value="Mre11_N"/>
</dbReference>
<evidence type="ECO:0000313" key="4">
    <source>
        <dbReference type="Proteomes" id="UP000799092"/>
    </source>
</evidence>
<evidence type="ECO:0000256" key="1">
    <source>
        <dbReference type="ARBA" id="ARBA00022801"/>
    </source>
</evidence>
<feature type="domain" description="Calcineurin-like phosphoesterase" evidence="2">
    <location>
        <begin position="6"/>
        <end position="203"/>
    </location>
</feature>
<dbReference type="Pfam" id="PF00149">
    <property type="entry name" value="Metallophos"/>
    <property type="match status" value="1"/>
</dbReference>
<dbReference type="Gene3D" id="3.60.21.10">
    <property type="match status" value="1"/>
</dbReference>
<sequence length="409" mass="47467">MNDKISFIHCADLHLDSPFIGLSHVSDRIFTDLRKSTFNALNSLVNLAIEKKVDFVLMVGDLFDSEQQSLKAVIRLQKAFEQLNKHNIQVYISFGNHDFLDGRQFDFNYPDNVHLFEEESVRHFPFNKNGKTVANIYGFSYKQRAVTDNKSLEFNPTGEDIYHIGMLHGSLSSNTDHDVYAPFQLNDLTNKNFDYWALGHIHKRQVLRENPYIVYPGNTQGRSSKESGEKGCYFVELENGQQSLEFYPLQRLRFEDLEVDASLCEQPQQLESLIEEMVSNNSNKIGATIVTLLLSSNSSNLVEWHQAGFLDDIIDYINESNLDTESWAFIRSYSLEKQTKADKLELKKGQHFLGELLRQFENQVDIEEYVEPLMQHRQARKLLKSFTEEEQQQILKEAEDLLLYQLLKE</sequence>
<dbReference type="GO" id="GO:0004527">
    <property type="term" value="F:exonuclease activity"/>
    <property type="evidence" value="ECO:0007669"/>
    <property type="project" value="UniProtKB-KW"/>
</dbReference>
<dbReference type="OrthoDB" id="9773856at2"/>
<dbReference type="InterPro" id="IPR050535">
    <property type="entry name" value="DNA_Repair-Maintenance_Comp"/>
</dbReference>
<dbReference type="PANTHER" id="PTHR30337:SF7">
    <property type="entry name" value="PHOSPHOESTERASE"/>
    <property type="match status" value="1"/>
</dbReference>
<dbReference type="PANTHER" id="PTHR30337">
    <property type="entry name" value="COMPONENT OF ATP-DEPENDENT DSDNA EXONUCLEASE"/>
    <property type="match status" value="1"/>
</dbReference>
<dbReference type="SUPFAM" id="SSF56300">
    <property type="entry name" value="Metallo-dependent phosphatases"/>
    <property type="match status" value="1"/>
</dbReference>
<proteinExistence type="predicted"/>
<dbReference type="CDD" id="cd00840">
    <property type="entry name" value="MPP_Mre11_N"/>
    <property type="match status" value="1"/>
</dbReference>
<dbReference type="RefSeq" id="WP_153737735.1">
    <property type="nucleotide sequence ID" value="NZ_WJNG01000014.1"/>
</dbReference>
<keyword evidence="1" id="KW-0378">Hydrolase</keyword>
<accession>A0A6A8DEJ5</accession>